<accession>W4KEW8</accession>
<proteinExistence type="inferred from homology"/>
<feature type="binding site" evidence="6">
    <location>
        <position position="52"/>
    </location>
    <ligand>
        <name>ATP</name>
        <dbReference type="ChEBI" id="CHEBI:30616"/>
    </ligand>
</feature>
<dbReference type="HOGENOM" id="CLU_000288_172_3_1"/>
<dbReference type="GeneID" id="20670075"/>
<evidence type="ECO:0000313" key="10">
    <source>
        <dbReference type="Proteomes" id="UP000030671"/>
    </source>
</evidence>
<keyword evidence="3 6" id="KW-0547">Nucleotide-binding</keyword>
<reference evidence="9 10" key="1">
    <citation type="journal article" date="2012" name="New Phytol.">
        <title>Insight into trade-off between wood decay and parasitism from the genome of a fungal forest pathogen.</title>
        <authorList>
            <person name="Olson A."/>
            <person name="Aerts A."/>
            <person name="Asiegbu F."/>
            <person name="Belbahri L."/>
            <person name="Bouzid O."/>
            <person name="Broberg A."/>
            <person name="Canback B."/>
            <person name="Coutinho P.M."/>
            <person name="Cullen D."/>
            <person name="Dalman K."/>
            <person name="Deflorio G."/>
            <person name="van Diepen L.T."/>
            <person name="Dunand C."/>
            <person name="Duplessis S."/>
            <person name="Durling M."/>
            <person name="Gonthier P."/>
            <person name="Grimwood J."/>
            <person name="Fossdal C.G."/>
            <person name="Hansson D."/>
            <person name="Henrissat B."/>
            <person name="Hietala A."/>
            <person name="Himmelstrand K."/>
            <person name="Hoffmeister D."/>
            <person name="Hogberg N."/>
            <person name="James T.Y."/>
            <person name="Karlsson M."/>
            <person name="Kohler A."/>
            <person name="Kues U."/>
            <person name="Lee Y.H."/>
            <person name="Lin Y.C."/>
            <person name="Lind M."/>
            <person name="Lindquist E."/>
            <person name="Lombard V."/>
            <person name="Lucas S."/>
            <person name="Lunden K."/>
            <person name="Morin E."/>
            <person name="Murat C."/>
            <person name="Park J."/>
            <person name="Raffaello T."/>
            <person name="Rouze P."/>
            <person name="Salamov A."/>
            <person name="Schmutz J."/>
            <person name="Solheim H."/>
            <person name="Stahlberg J."/>
            <person name="Velez H."/>
            <person name="de Vries R.P."/>
            <person name="Wiebenga A."/>
            <person name="Woodward S."/>
            <person name="Yakovlev I."/>
            <person name="Garbelotto M."/>
            <person name="Martin F."/>
            <person name="Grigoriev I.V."/>
            <person name="Stenlid J."/>
        </authorList>
    </citation>
    <scope>NUCLEOTIDE SEQUENCE [LARGE SCALE GENOMIC DNA]</scope>
    <source>
        <strain evidence="9 10">TC 32-1</strain>
    </source>
</reference>
<dbReference type="KEGG" id="hir:HETIRDRAFT_313943"/>
<dbReference type="PANTHER" id="PTHR24345:SF91">
    <property type="entry name" value="SERINE_THREONINE-PROTEIN KINASE PLK4"/>
    <property type="match status" value="1"/>
</dbReference>
<evidence type="ECO:0000256" key="5">
    <source>
        <dbReference type="ARBA" id="ARBA00022840"/>
    </source>
</evidence>
<sequence>MSYARNSIPDLTGHLIAHRSLELVQKIGSGAFGVVYRAIETSSPEPQEYAVKVLLRADPKSQMGRLQTRELALHQIVSDHPNIVSVHQIIKEAYFTYVVMDLCPSGDICRAVTTTSTFYRRDDLVKQVFTQIIDAVQFCHSNGIYHRDLKPDNILCSEDLSNIYLTDFGLATSRPVTPELRTGTPNFMSPECLRKGGKGDRVGSRHCDIWSLGIILISMLTGMLPWDTPTLDNYHFQQYLTQPAFFTSFLPISQEAIVLLRRILVYKPLDRISLAELREEVCKIDTFFLTDKEIARAPEEARNVAKECTANQRRASSKAPLLFPMPPSLSTSSSTWSARSELPVTPETYPVRPVAELHEMSDGLDLNAPVIRIPKSPIITRNGNAQRAWY</sequence>
<keyword evidence="1 7" id="KW-0723">Serine/threonine-protein kinase</keyword>
<evidence type="ECO:0000259" key="8">
    <source>
        <dbReference type="PROSITE" id="PS50011"/>
    </source>
</evidence>
<dbReference type="Proteomes" id="UP000030671">
    <property type="component" value="Unassembled WGS sequence"/>
</dbReference>
<dbReference type="eggNOG" id="KOG0583">
    <property type="taxonomic scope" value="Eukaryota"/>
</dbReference>
<keyword evidence="5 6" id="KW-0067">ATP-binding</keyword>
<feature type="domain" description="Protein kinase" evidence="8">
    <location>
        <begin position="21"/>
        <end position="288"/>
    </location>
</feature>
<dbReference type="SUPFAM" id="SSF56112">
    <property type="entry name" value="Protein kinase-like (PK-like)"/>
    <property type="match status" value="1"/>
</dbReference>
<dbReference type="InterPro" id="IPR011009">
    <property type="entry name" value="Kinase-like_dom_sf"/>
</dbReference>
<dbReference type="PROSITE" id="PS00108">
    <property type="entry name" value="PROTEIN_KINASE_ST"/>
    <property type="match status" value="1"/>
</dbReference>
<name>W4KEW8_HETIT</name>
<keyword evidence="10" id="KW-1185">Reference proteome</keyword>
<dbReference type="RefSeq" id="XP_009543588.1">
    <property type="nucleotide sequence ID" value="XM_009545293.1"/>
</dbReference>
<dbReference type="PROSITE" id="PS00107">
    <property type="entry name" value="PROTEIN_KINASE_ATP"/>
    <property type="match status" value="1"/>
</dbReference>
<evidence type="ECO:0000256" key="1">
    <source>
        <dbReference type="ARBA" id="ARBA00022527"/>
    </source>
</evidence>
<evidence type="ECO:0000256" key="6">
    <source>
        <dbReference type="PROSITE-ProRule" id="PRU10141"/>
    </source>
</evidence>
<dbReference type="SMART" id="SM00220">
    <property type="entry name" value="S_TKc"/>
    <property type="match status" value="1"/>
</dbReference>
<dbReference type="InterPro" id="IPR008271">
    <property type="entry name" value="Ser/Thr_kinase_AS"/>
</dbReference>
<comment type="similarity">
    <text evidence="7">Belongs to the protein kinase superfamily.</text>
</comment>
<dbReference type="AlphaFoldDB" id="W4KEW8"/>
<keyword evidence="4" id="KW-0418">Kinase</keyword>
<dbReference type="OrthoDB" id="541276at2759"/>
<evidence type="ECO:0000256" key="7">
    <source>
        <dbReference type="RuleBase" id="RU000304"/>
    </source>
</evidence>
<evidence type="ECO:0000313" key="9">
    <source>
        <dbReference type="EMBL" id="ETW83850.1"/>
    </source>
</evidence>
<evidence type="ECO:0000256" key="3">
    <source>
        <dbReference type="ARBA" id="ARBA00022741"/>
    </source>
</evidence>
<dbReference type="GO" id="GO:0004674">
    <property type="term" value="F:protein serine/threonine kinase activity"/>
    <property type="evidence" value="ECO:0007669"/>
    <property type="project" value="UniProtKB-KW"/>
</dbReference>
<protein>
    <recommendedName>
        <fullName evidence="8">Protein kinase domain-containing protein</fullName>
    </recommendedName>
</protein>
<dbReference type="Gene3D" id="1.10.510.10">
    <property type="entry name" value="Transferase(Phosphotransferase) domain 1"/>
    <property type="match status" value="1"/>
</dbReference>
<dbReference type="GO" id="GO:0005634">
    <property type="term" value="C:nucleus"/>
    <property type="evidence" value="ECO:0007669"/>
    <property type="project" value="TreeGrafter"/>
</dbReference>
<organism evidence="9 10">
    <name type="scientific">Heterobasidion irregulare (strain TC 32-1)</name>
    <dbReference type="NCBI Taxonomy" id="747525"/>
    <lineage>
        <taxon>Eukaryota</taxon>
        <taxon>Fungi</taxon>
        <taxon>Dikarya</taxon>
        <taxon>Basidiomycota</taxon>
        <taxon>Agaricomycotina</taxon>
        <taxon>Agaricomycetes</taxon>
        <taxon>Russulales</taxon>
        <taxon>Bondarzewiaceae</taxon>
        <taxon>Heterobasidion</taxon>
        <taxon>Heterobasidion annosum species complex</taxon>
    </lineage>
</organism>
<dbReference type="PROSITE" id="PS50011">
    <property type="entry name" value="PROTEIN_KINASE_DOM"/>
    <property type="match status" value="1"/>
</dbReference>
<evidence type="ECO:0000256" key="4">
    <source>
        <dbReference type="ARBA" id="ARBA00022777"/>
    </source>
</evidence>
<dbReference type="EMBL" id="KI925456">
    <property type="protein sequence ID" value="ETW83850.1"/>
    <property type="molecule type" value="Genomic_DNA"/>
</dbReference>
<dbReference type="GO" id="GO:0005524">
    <property type="term" value="F:ATP binding"/>
    <property type="evidence" value="ECO:0007669"/>
    <property type="project" value="UniProtKB-UniRule"/>
</dbReference>
<dbReference type="InterPro" id="IPR000719">
    <property type="entry name" value="Prot_kinase_dom"/>
</dbReference>
<gene>
    <name evidence="9" type="ORF">HETIRDRAFT_313943</name>
</gene>
<dbReference type="Pfam" id="PF00069">
    <property type="entry name" value="Pkinase"/>
    <property type="match status" value="1"/>
</dbReference>
<dbReference type="STRING" id="747525.W4KEW8"/>
<dbReference type="PANTHER" id="PTHR24345">
    <property type="entry name" value="SERINE/THREONINE-PROTEIN KINASE PLK"/>
    <property type="match status" value="1"/>
</dbReference>
<dbReference type="InterPro" id="IPR017441">
    <property type="entry name" value="Protein_kinase_ATP_BS"/>
</dbReference>
<evidence type="ECO:0000256" key="2">
    <source>
        <dbReference type="ARBA" id="ARBA00022679"/>
    </source>
</evidence>
<keyword evidence="2" id="KW-0808">Transferase</keyword>
<dbReference type="InParanoid" id="W4KEW8"/>